<organism evidence="3 4">
    <name type="scientific">Miscanthus lutarioriparius</name>
    <dbReference type="NCBI Taxonomy" id="422564"/>
    <lineage>
        <taxon>Eukaryota</taxon>
        <taxon>Viridiplantae</taxon>
        <taxon>Streptophyta</taxon>
        <taxon>Embryophyta</taxon>
        <taxon>Tracheophyta</taxon>
        <taxon>Spermatophyta</taxon>
        <taxon>Magnoliopsida</taxon>
        <taxon>Liliopsida</taxon>
        <taxon>Poales</taxon>
        <taxon>Poaceae</taxon>
        <taxon>PACMAD clade</taxon>
        <taxon>Panicoideae</taxon>
        <taxon>Andropogonodae</taxon>
        <taxon>Andropogoneae</taxon>
        <taxon>Saccharinae</taxon>
        <taxon>Miscanthus</taxon>
    </lineage>
</organism>
<sequence length="773" mass="85808">MDSYFGSNVTYCRAEVMSSYIYNITSPYTDNTNRASIVGTTVAMFTLTVLFFNLTMFRHLSAAVRVVRCTALSLFLPIMSYLFSEAKNSGGADTNTAAAEISPPELPMRARLILTWMLLVELLRKKVESMWVPEAGTMTGYSTMAAHAAQIVWLGSLVFSCIQDAGRRAVFGIFWAVAAAKMVQRFVITEVIRRSFAAGRNPDIIGAYTQLILERRRRGRDDHRRLQRTTCEFAVEGEEKIRRKTGPLGYVIVTADTNVSGVTTVATVCREPGRGELDTSLCLSFALFKLLRRRFEDPRPRAAYDEMEITACKDLILGELEDGGGPEEVYRLIADEVTFLSEYYYSSAPIVLASPFFFLVNYILFPIMVACLCFMTVVASGYGDVLWTWRSVREENSVLTLRTVVCLLQKVLFSPPALLATIDLSITLFLFAAFVYEEVCEVGVFLLSNWFVVSLLCTLARQNPRRQYCRNAVASVIRCLQYVGKKLRVRRRPLPLMQHDVIRMACHRVTLTPQAVVAPREVKVSVIEHLSQLVRSGGEATLGLGGDVGLAFAGQYAPNAACVRRHGIVRVILTWHVATAIFDAKHPHKTKVEDAAGGGGHWRTATVLSRYCAYLVAFRPELLPDDRNETQHQYKTAVKDLKDTLGGCWGYYAMEERGRLDRLLQIADGGPCGTGMDQEGSVVKHGAILGKKLIGELVAGRSSKEELWKVLAQLWAQVVVYLAPATATEAALRGHYAALVEGGEFLTILWALATHTGLTRPTNVFTDTGSAHY</sequence>
<dbReference type="PANTHER" id="PTHR31325">
    <property type="entry name" value="OS01G0798800 PROTEIN-RELATED"/>
    <property type="match status" value="1"/>
</dbReference>
<feature type="transmembrane region" description="Helical" evidence="1">
    <location>
        <begin position="356"/>
        <end position="383"/>
    </location>
</feature>
<evidence type="ECO:0000256" key="1">
    <source>
        <dbReference type="SAM" id="Phobius"/>
    </source>
</evidence>
<keyword evidence="1" id="KW-1133">Transmembrane helix</keyword>
<keyword evidence="1" id="KW-0472">Membrane</keyword>
<dbReference type="EMBL" id="CAJGYO010000014">
    <property type="protein sequence ID" value="CAD6268199.1"/>
    <property type="molecule type" value="Genomic_DNA"/>
</dbReference>
<feature type="transmembrane region" description="Helical" evidence="1">
    <location>
        <begin position="417"/>
        <end position="436"/>
    </location>
</feature>
<evidence type="ECO:0000313" key="4">
    <source>
        <dbReference type="Proteomes" id="UP000604825"/>
    </source>
</evidence>
<evidence type="ECO:0000313" key="3">
    <source>
        <dbReference type="EMBL" id="CAD6268199.1"/>
    </source>
</evidence>
<feature type="transmembrane region" description="Helical" evidence="1">
    <location>
        <begin position="66"/>
        <end position="83"/>
    </location>
</feature>
<dbReference type="AlphaFoldDB" id="A0A811REC2"/>
<dbReference type="Pfam" id="PF04578">
    <property type="entry name" value="DUF594"/>
    <property type="match status" value="1"/>
</dbReference>
<proteinExistence type="predicted"/>
<feature type="domain" description="DUF4220" evidence="2">
    <location>
        <begin position="146"/>
        <end position="481"/>
    </location>
</feature>
<evidence type="ECO:0000259" key="2">
    <source>
        <dbReference type="Pfam" id="PF13968"/>
    </source>
</evidence>
<gene>
    <name evidence="3" type="ORF">NCGR_LOCUS51504</name>
</gene>
<keyword evidence="4" id="KW-1185">Reference proteome</keyword>
<reference evidence="3" key="1">
    <citation type="submission" date="2020-10" db="EMBL/GenBank/DDBJ databases">
        <authorList>
            <person name="Han B."/>
            <person name="Lu T."/>
            <person name="Zhao Q."/>
            <person name="Huang X."/>
            <person name="Zhao Y."/>
        </authorList>
    </citation>
    <scope>NUCLEOTIDE SEQUENCE</scope>
</reference>
<feature type="transmembrane region" description="Helical" evidence="1">
    <location>
        <begin position="35"/>
        <end position="54"/>
    </location>
</feature>
<keyword evidence="1" id="KW-0812">Transmembrane</keyword>
<dbReference type="InterPro" id="IPR025315">
    <property type="entry name" value="DUF4220"/>
</dbReference>
<accession>A0A811REC2</accession>
<comment type="caution">
    <text evidence="3">The sequence shown here is derived from an EMBL/GenBank/DDBJ whole genome shotgun (WGS) entry which is preliminary data.</text>
</comment>
<dbReference type="InterPro" id="IPR007658">
    <property type="entry name" value="DUF594"/>
</dbReference>
<feature type="transmembrane region" description="Helical" evidence="1">
    <location>
        <begin position="442"/>
        <end position="460"/>
    </location>
</feature>
<protein>
    <recommendedName>
        <fullName evidence="2">DUF4220 domain-containing protein</fullName>
    </recommendedName>
</protein>
<dbReference type="Pfam" id="PF13968">
    <property type="entry name" value="DUF4220"/>
    <property type="match status" value="1"/>
</dbReference>
<dbReference type="Proteomes" id="UP000604825">
    <property type="component" value="Unassembled WGS sequence"/>
</dbReference>
<name>A0A811REC2_9POAL</name>